<evidence type="ECO:0000313" key="1">
    <source>
        <dbReference type="EMBL" id="DAD19001.1"/>
    </source>
</evidence>
<gene>
    <name evidence="1" type="ORF">HUJ06_020464</name>
</gene>
<dbReference type="AlphaFoldDB" id="A0A822XIP8"/>
<keyword evidence="2" id="KW-1185">Reference proteome</keyword>
<comment type="caution">
    <text evidence="1">The sequence shown here is derived from an EMBL/GenBank/DDBJ whole genome shotgun (WGS) entry which is preliminary data.</text>
</comment>
<dbReference type="EMBL" id="DUZY01000001">
    <property type="protein sequence ID" value="DAD19001.1"/>
    <property type="molecule type" value="Genomic_DNA"/>
</dbReference>
<sequence length="136" mass="15617">MVEGNQTLNIERERERALALVVGNHGSQAHCDCSIGSGDNHLSENVTASLDVAIGHRKWRRQTTNSFNKQARYSFPLFSYRGRTVFMQPQIPVFEKVRPPIFPSHFRVFHKTNMGKWNILGIFHLSHLFLANQTEP</sequence>
<reference evidence="1 2" key="1">
    <citation type="journal article" date="2020" name="Mol. Biol. Evol.">
        <title>Distinct Expression and Methylation Patterns for Genes with Different Fates following a Single Whole-Genome Duplication in Flowering Plants.</title>
        <authorList>
            <person name="Shi T."/>
            <person name="Rahmani R.S."/>
            <person name="Gugger P.F."/>
            <person name="Wang M."/>
            <person name="Li H."/>
            <person name="Zhang Y."/>
            <person name="Li Z."/>
            <person name="Wang Q."/>
            <person name="Van de Peer Y."/>
            <person name="Marchal K."/>
            <person name="Chen J."/>
        </authorList>
    </citation>
    <scope>NUCLEOTIDE SEQUENCE [LARGE SCALE GENOMIC DNA]</scope>
    <source>
        <tissue evidence="1">Leaf</tissue>
    </source>
</reference>
<dbReference type="Proteomes" id="UP000607653">
    <property type="component" value="Unassembled WGS sequence"/>
</dbReference>
<protein>
    <submittedName>
        <fullName evidence="1">Uncharacterized protein</fullName>
    </submittedName>
</protein>
<evidence type="ECO:0000313" key="2">
    <source>
        <dbReference type="Proteomes" id="UP000607653"/>
    </source>
</evidence>
<organism evidence="1 2">
    <name type="scientific">Nelumbo nucifera</name>
    <name type="common">Sacred lotus</name>
    <dbReference type="NCBI Taxonomy" id="4432"/>
    <lineage>
        <taxon>Eukaryota</taxon>
        <taxon>Viridiplantae</taxon>
        <taxon>Streptophyta</taxon>
        <taxon>Embryophyta</taxon>
        <taxon>Tracheophyta</taxon>
        <taxon>Spermatophyta</taxon>
        <taxon>Magnoliopsida</taxon>
        <taxon>Proteales</taxon>
        <taxon>Nelumbonaceae</taxon>
        <taxon>Nelumbo</taxon>
    </lineage>
</organism>
<proteinExistence type="predicted"/>
<name>A0A822XIP8_NELNU</name>
<accession>A0A822XIP8</accession>